<proteinExistence type="predicted"/>
<sequence>MFRPVLMASLLWLAFIMPACDSLSTTAASQDSTAKIAAPPTFVEFLNGLQVISLPYSSEEWPPIPEGVKIPDIPAFYNFKNAARLSPVNGYTPVLYRGLMAEGKRLIYLITYDAAGKERSRLQLRGEGYIDKASPAYDEHYKEAYLYPEIGRDSLIELKCIYLFKEKGHVNVEKKACFFYHITPDGMITAIPRDTISLQAFAAAFPVKEMPFQGNTVQLKGLKLISRLTPYFNYGEVYVDSVYAYGKLDLDGLPTTLLFGRDALEEEGGADAQVDLITYNEKGEMAGNLMIIGGNGIEGGTDKTGNVRIDREGNIRLNEKHSLILDNEAEFTENVEMQYAIQASGSIVPVEATIITITGSVFRKDMLLKQFNGNNFDYVVSEIPSPERLRLNMHFFQKGNECLMELYTTKGNGKVLDRHPVYTSLKKVKYEEAASKNKEEEDGYVVEKRGHYTKDVVIKLPGKEVHVDADGRFVK</sequence>
<feature type="chain" id="PRO_5012182346" evidence="1">
    <location>
        <begin position="28"/>
        <end position="475"/>
    </location>
</feature>
<reference evidence="3 5" key="2">
    <citation type="submission" date="2023-11" db="EMBL/GenBank/DDBJ databases">
        <title>MicrobeMod: A computational toolkit for identifying prokaryotic methylation and restriction-modification with nanopore sequencing.</title>
        <authorList>
            <person name="Crits-Christoph A."/>
            <person name="Kang S.C."/>
            <person name="Lee H."/>
            <person name="Ostrov N."/>
        </authorList>
    </citation>
    <scope>NUCLEOTIDE SEQUENCE [LARGE SCALE GENOMIC DNA]</scope>
    <source>
        <strain evidence="3 5">ATCC 23090</strain>
    </source>
</reference>
<dbReference type="STRING" id="1004.SAMN05661012_06138"/>
<evidence type="ECO:0000313" key="5">
    <source>
        <dbReference type="Proteomes" id="UP001326715"/>
    </source>
</evidence>
<dbReference type="AlphaFoldDB" id="A0A1K1SU57"/>
<gene>
    <name evidence="2" type="ORF">SAMN05661012_06138</name>
    <name evidence="3" type="ORF">SR876_20470</name>
</gene>
<dbReference type="Proteomes" id="UP001326715">
    <property type="component" value="Chromosome"/>
</dbReference>
<dbReference type="EMBL" id="FPIZ01000034">
    <property type="protein sequence ID" value="SFW87842.1"/>
    <property type="molecule type" value="Genomic_DNA"/>
</dbReference>
<keyword evidence="5" id="KW-1185">Reference proteome</keyword>
<dbReference type="EMBL" id="CP140154">
    <property type="protein sequence ID" value="WQG87301.1"/>
    <property type="molecule type" value="Genomic_DNA"/>
</dbReference>
<evidence type="ECO:0000313" key="3">
    <source>
        <dbReference type="EMBL" id="WQG87301.1"/>
    </source>
</evidence>
<evidence type="ECO:0000313" key="2">
    <source>
        <dbReference type="EMBL" id="SFW87842.1"/>
    </source>
</evidence>
<dbReference type="Proteomes" id="UP000183788">
    <property type="component" value="Unassembled WGS sequence"/>
</dbReference>
<reference evidence="2 4" key="1">
    <citation type="submission" date="2016-11" db="EMBL/GenBank/DDBJ databases">
        <authorList>
            <person name="Jaros S."/>
            <person name="Januszkiewicz K."/>
            <person name="Wedrychowicz H."/>
        </authorList>
    </citation>
    <scope>NUCLEOTIDE SEQUENCE [LARGE SCALE GENOMIC DNA]</scope>
    <source>
        <strain evidence="2 4">DSM 784</strain>
    </source>
</reference>
<organism evidence="2 4">
    <name type="scientific">Chitinophaga sancti</name>
    <dbReference type="NCBI Taxonomy" id="1004"/>
    <lineage>
        <taxon>Bacteria</taxon>
        <taxon>Pseudomonadati</taxon>
        <taxon>Bacteroidota</taxon>
        <taxon>Chitinophagia</taxon>
        <taxon>Chitinophagales</taxon>
        <taxon>Chitinophagaceae</taxon>
        <taxon>Chitinophaga</taxon>
    </lineage>
</organism>
<name>A0A1K1SU57_9BACT</name>
<dbReference type="OrthoDB" id="613316at2"/>
<evidence type="ECO:0000313" key="4">
    <source>
        <dbReference type="Proteomes" id="UP000183788"/>
    </source>
</evidence>
<dbReference type="RefSeq" id="WP_072365789.1">
    <property type="nucleotide sequence ID" value="NZ_CP139972.1"/>
</dbReference>
<accession>A0A1K1SU57</accession>
<feature type="signal peptide" evidence="1">
    <location>
        <begin position="1"/>
        <end position="27"/>
    </location>
</feature>
<keyword evidence="1" id="KW-0732">Signal</keyword>
<evidence type="ECO:0000256" key="1">
    <source>
        <dbReference type="SAM" id="SignalP"/>
    </source>
</evidence>
<protein>
    <submittedName>
        <fullName evidence="2">Uncharacterized protein</fullName>
    </submittedName>
</protein>